<organism evidence="2 3">
    <name type="scientific">Paenibacillus taihuensis</name>
    <dbReference type="NCBI Taxonomy" id="1156355"/>
    <lineage>
        <taxon>Bacteria</taxon>
        <taxon>Bacillati</taxon>
        <taxon>Bacillota</taxon>
        <taxon>Bacilli</taxon>
        <taxon>Bacillales</taxon>
        <taxon>Paenibacillaceae</taxon>
        <taxon>Paenibacillus</taxon>
    </lineage>
</organism>
<dbReference type="Proteomes" id="UP000256304">
    <property type="component" value="Unassembled WGS sequence"/>
</dbReference>
<keyword evidence="1" id="KW-0472">Membrane</keyword>
<gene>
    <name evidence="2" type="ORF">A8990_10741</name>
</gene>
<keyword evidence="1" id="KW-1133">Transmembrane helix</keyword>
<evidence type="ECO:0008006" key="4">
    <source>
        <dbReference type="Google" id="ProtNLM"/>
    </source>
</evidence>
<accession>A0A3D9S8A6</accession>
<dbReference type="EMBL" id="QTTN01000007">
    <property type="protein sequence ID" value="REE88945.1"/>
    <property type="molecule type" value="Genomic_DNA"/>
</dbReference>
<name>A0A3D9S8A6_9BACL</name>
<comment type="caution">
    <text evidence="2">The sequence shown here is derived from an EMBL/GenBank/DDBJ whole genome shotgun (WGS) entry which is preliminary data.</text>
</comment>
<proteinExistence type="predicted"/>
<sequence length="480" mass="53098">MLLSVIAKHRRKIFNGFVVIMVGGVLTVSTTSVIADSGERTQAGKQLIPLLMNDQFVLFPGDKAPYLKNNKLMVPLHTFADTIGAIVTERTYPVVQQNKTMMKSSYKIRPLVSVDEVGGLREGIASAIYGGDMGYDLLAAPEYRAGDLYVPATPILRGLRYSYSYETRTVGRNHTALAVMDPTFDRLLSQVIIRDVHHPAYPPIMSDAPYPLIPTVLTQHQVRLSSGASANRLSFTFEREEGYGERPSSITLSIIAVDKNGKTATSIKELAPNGDLTRTVVTDVPFEAAYVLVRATPNFQSEPVYPFGYTLKSKLSQAVAKFYGRQEMFSDYGLHPVDVRVSAQGIALTVRNFAWNRQPVTNEAFKALKQSIYELVGRSFSLRIVEEARNEQPDVTGTITSIDKSGRITIQPDRLEGEEADSLVWLGTPDDDLYIHSTSHETGLIPSDLKVGMQVSAWISGETLRDTDAVHVQLREIIVQ</sequence>
<keyword evidence="1" id="KW-0812">Transmembrane</keyword>
<dbReference type="AlphaFoldDB" id="A0A3D9S8A6"/>
<evidence type="ECO:0000313" key="2">
    <source>
        <dbReference type="EMBL" id="REE88945.1"/>
    </source>
</evidence>
<evidence type="ECO:0000256" key="1">
    <source>
        <dbReference type="SAM" id="Phobius"/>
    </source>
</evidence>
<reference evidence="2 3" key="1">
    <citation type="submission" date="2018-08" db="EMBL/GenBank/DDBJ databases">
        <title>Genomic Encyclopedia of Type Strains, Phase III (KMG-III): the genomes of soil and plant-associated and newly described type strains.</title>
        <authorList>
            <person name="Whitman W."/>
        </authorList>
    </citation>
    <scope>NUCLEOTIDE SEQUENCE [LARGE SCALE GENOMIC DNA]</scope>
    <source>
        <strain evidence="2 3">CGMCC 1.10966</strain>
    </source>
</reference>
<protein>
    <recommendedName>
        <fullName evidence="4">Copper amine oxidase-like protein</fullName>
    </recommendedName>
</protein>
<evidence type="ECO:0000313" key="3">
    <source>
        <dbReference type="Proteomes" id="UP000256304"/>
    </source>
</evidence>
<feature type="transmembrane region" description="Helical" evidence="1">
    <location>
        <begin position="12"/>
        <end position="35"/>
    </location>
</feature>
<keyword evidence="3" id="KW-1185">Reference proteome</keyword>